<evidence type="ECO:0000256" key="1">
    <source>
        <dbReference type="SAM" id="MobiDB-lite"/>
    </source>
</evidence>
<gene>
    <name evidence="2" type="ORF">ABEU20_002482</name>
</gene>
<evidence type="ECO:0000313" key="3">
    <source>
        <dbReference type="Proteomes" id="UP001629745"/>
    </source>
</evidence>
<feature type="region of interest" description="Disordered" evidence="1">
    <location>
        <begin position="107"/>
        <end position="149"/>
    </location>
</feature>
<dbReference type="RefSeq" id="WP_420164451.1">
    <property type="nucleotide sequence ID" value="NZ_JBDLNV010000003.1"/>
</dbReference>
<dbReference type="Proteomes" id="UP001629745">
    <property type="component" value="Unassembled WGS sequence"/>
</dbReference>
<comment type="caution">
    <text evidence="2">The sequence shown here is derived from an EMBL/GenBank/DDBJ whole genome shotgun (WGS) entry which is preliminary data.</text>
</comment>
<accession>A0ABW9FEF4</accession>
<dbReference type="EMBL" id="JBDLNV010000003">
    <property type="protein sequence ID" value="MFM1723909.1"/>
    <property type="molecule type" value="Genomic_DNA"/>
</dbReference>
<reference evidence="2 3" key="1">
    <citation type="submission" date="2023-11" db="EMBL/GenBank/DDBJ databases">
        <authorList>
            <person name="Val-Calvo J."/>
            <person name="Scortti M."/>
            <person name="Vazquez-Boland J."/>
        </authorList>
    </citation>
    <scope>NUCLEOTIDE SEQUENCE [LARGE SCALE GENOMIC DNA]</scope>
    <source>
        <strain evidence="2 3">PAM 2766</strain>
    </source>
</reference>
<protein>
    <submittedName>
        <fullName evidence="2">Uncharacterized protein</fullName>
    </submittedName>
</protein>
<proteinExistence type="predicted"/>
<feature type="region of interest" description="Disordered" evidence="1">
    <location>
        <begin position="1"/>
        <end position="94"/>
    </location>
</feature>
<sequence>MSKNGLRPLGASIESDSEEEKHYRETAAAARRVVNAVRRTRSQKKTGADRPTASSHAPVKRAGGPAPVKTPKNRKPKRSPAPVLPEPDPNDLNAINRKLAELRIRIEEQQRRGADDTGAGRARLGKLQAHRRQLANRAAALRAERASNN</sequence>
<organism evidence="2 3">
    <name type="scientific">Rhodococcus parequi</name>
    <dbReference type="NCBI Taxonomy" id="3137122"/>
    <lineage>
        <taxon>Bacteria</taxon>
        <taxon>Bacillati</taxon>
        <taxon>Actinomycetota</taxon>
        <taxon>Actinomycetes</taxon>
        <taxon>Mycobacteriales</taxon>
        <taxon>Nocardiaceae</taxon>
        <taxon>Rhodococcus</taxon>
    </lineage>
</organism>
<keyword evidence="3" id="KW-1185">Reference proteome</keyword>
<evidence type="ECO:0000313" key="2">
    <source>
        <dbReference type="EMBL" id="MFM1723909.1"/>
    </source>
</evidence>
<name>A0ABW9FEF4_9NOCA</name>
<feature type="compositionally biased region" description="Low complexity" evidence="1">
    <location>
        <begin position="26"/>
        <end position="37"/>
    </location>
</feature>